<dbReference type="Gene3D" id="3.30.2350.10">
    <property type="entry name" value="Pseudouridine synthase"/>
    <property type="match status" value="1"/>
</dbReference>
<dbReference type="InterPro" id="IPR002501">
    <property type="entry name" value="PsdUridine_synth_N"/>
</dbReference>
<evidence type="ECO:0000313" key="10">
    <source>
        <dbReference type="Proteomes" id="UP000032431"/>
    </source>
</evidence>
<feature type="domain" description="tRNA pseudouridylate synthase B C-terminal" evidence="8">
    <location>
        <begin position="173"/>
        <end position="231"/>
    </location>
</feature>
<organism evidence="9 10">
    <name type="scientific">[Clostridium] cellulosi</name>
    <dbReference type="NCBI Taxonomy" id="29343"/>
    <lineage>
        <taxon>Bacteria</taxon>
        <taxon>Bacillati</taxon>
        <taxon>Bacillota</taxon>
        <taxon>Clostridia</taxon>
        <taxon>Eubacteriales</taxon>
        <taxon>Oscillospiraceae</taxon>
        <taxon>Oscillospiraceae incertae sedis</taxon>
    </lineage>
</organism>
<feature type="domain" description="tRNA pseudouridine synthase II TruB subfamily 1 C-terminal" evidence="7">
    <location>
        <begin position="235"/>
        <end position="284"/>
    </location>
</feature>
<dbReference type="GO" id="GO:0003723">
    <property type="term" value="F:RNA binding"/>
    <property type="evidence" value="ECO:0007669"/>
    <property type="project" value="InterPro"/>
</dbReference>
<dbReference type="InterPro" id="IPR014780">
    <property type="entry name" value="tRNA_psdUridine_synth_TruB"/>
</dbReference>
<comment type="similarity">
    <text evidence="2 5">Belongs to the pseudouridine synthase TruB family. Type 1 subfamily.</text>
</comment>
<evidence type="ECO:0000259" key="8">
    <source>
        <dbReference type="Pfam" id="PF16198"/>
    </source>
</evidence>
<evidence type="ECO:0000259" key="6">
    <source>
        <dbReference type="Pfam" id="PF01509"/>
    </source>
</evidence>
<dbReference type="InterPro" id="IPR015240">
    <property type="entry name" value="tRNA_sdUridine_synth_fam1_C"/>
</dbReference>
<dbReference type="HOGENOM" id="CLU_032087_0_3_9"/>
<dbReference type="EMBL" id="LM995447">
    <property type="protein sequence ID" value="CDZ25151.1"/>
    <property type="molecule type" value="Genomic_DNA"/>
</dbReference>
<dbReference type="SUPFAM" id="SSF55120">
    <property type="entry name" value="Pseudouridine synthase"/>
    <property type="match status" value="1"/>
</dbReference>
<reference evidence="10" key="1">
    <citation type="submission" date="2014-07" db="EMBL/GenBank/DDBJ databases">
        <authorList>
            <person name="Wibberg D."/>
        </authorList>
    </citation>
    <scope>NUCLEOTIDE SEQUENCE [LARGE SCALE GENOMIC DNA]</scope>
    <source>
        <strain evidence="10">DG5</strain>
    </source>
</reference>
<evidence type="ECO:0000259" key="7">
    <source>
        <dbReference type="Pfam" id="PF09157"/>
    </source>
</evidence>
<dbReference type="GO" id="GO:1990481">
    <property type="term" value="P:mRNA pseudouridine synthesis"/>
    <property type="evidence" value="ECO:0007669"/>
    <property type="project" value="TreeGrafter"/>
</dbReference>
<gene>
    <name evidence="5 9" type="primary">truB</name>
    <name evidence="9" type="ORF">CCDG5_2071</name>
</gene>
<dbReference type="InterPro" id="IPR020103">
    <property type="entry name" value="PsdUridine_synth_cat_dom_sf"/>
</dbReference>
<dbReference type="PANTHER" id="PTHR13767">
    <property type="entry name" value="TRNA-PSEUDOURIDINE SYNTHASE"/>
    <property type="match status" value="1"/>
</dbReference>
<dbReference type="Pfam" id="PF01509">
    <property type="entry name" value="TruB_N"/>
    <property type="match status" value="1"/>
</dbReference>
<dbReference type="AlphaFoldDB" id="A0A078KMY7"/>
<comment type="function">
    <text evidence="5">Responsible for synthesis of pseudouridine from uracil-55 in the psi GC loop of transfer RNAs.</text>
</comment>
<dbReference type="InterPro" id="IPR036974">
    <property type="entry name" value="PUA_sf"/>
</dbReference>
<dbReference type="HAMAP" id="MF_01080">
    <property type="entry name" value="TruB_bact"/>
    <property type="match status" value="1"/>
</dbReference>
<evidence type="ECO:0000313" key="9">
    <source>
        <dbReference type="EMBL" id="CDZ25151.1"/>
    </source>
</evidence>
<dbReference type="OrthoDB" id="9802309at2"/>
<dbReference type="STRING" id="29343.CCDG5_2071"/>
<dbReference type="PATRIC" id="fig|29343.3.peg.2185"/>
<dbReference type="KEGG" id="ccel:CCDG5_2071"/>
<evidence type="ECO:0000256" key="4">
    <source>
        <dbReference type="ARBA" id="ARBA00023235"/>
    </source>
</evidence>
<dbReference type="PANTHER" id="PTHR13767:SF2">
    <property type="entry name" value="PSEUDOURIDYLATE SYNTHASE TRUB1"/>
    <property type="match status" value="1"/>
</dbReference>
<dbReference type="Pfam" id="PF16198">
    <property type="entry name" value="TruB_C_2"/>
    <property type="match status" value="1"/>
</dbReference>
<keyword evidence="10" id="KW-1185">Reference proteome</keyword>
<keyword evidence="3 5" id="KW-0819">tRNA processing</keyword>
<feature type="domain" description="Pseudouridine synthase II N-terminal" evidence="6">
    <location>
        <begin position="23"/>
        <end position="172"/>
    </location>
</feature>
<dbReference type="CDD" id="cd02573">
    <property type="entry name" value="PseudoU_synth_EcTruB"/>
    <property type="match status" value="1"/>
</dbReference>
<sequence>MNGVICIDKPSGMTSFDVVAIVRSLTNERKVGHAGTLDPMATGVLPIFLGGATKAIPLLLNHDKRYAAGLRLGIKTDTGDITGKVLATSEVSATPEQVEAAVLSFKGNIKQIPPMYSALKSGGRHLYDIAREGGYVERKPRDITIYDIGVTGRDESSGDYLIDVYCSKGTYIRTLCEDIGDKLGCGGTMSSLRRTYAAGFDLTSCITLDEAERLAEEDKLDTVILNVEELFKELPEIHITKNQAVRFRNGGALSFDRLHGAPQSGLCRVKYADIFLGLGESNKEKRQINVKCHFNREIPLNSGEVI</sequence>
<dbReference type="NCBIfam" id="TIGR00431">
    <property type="entry name" value="TruB"/>
    <property type="match status" value="1"/>
</dbReference>
<evidence type="ECO:0000256" key="3">
    <source>
        <dbReference type="ARBA" id="ARBA00022694"/>
    </source>
</evidence>
<dbReference type="GO" id="GO:0031119">
    <property type="term" value="P:tRNA pseudouridine synthesis"/>
    <property type="evidence" value="ECO:0007669"/>
    <property type="project" value="UniProtKB-UniRule"/>
</dbReference>
<evidence type="ECO:0000256" key="2">
    <source>
        <dbReference type="ARBA" id="ARBA00005642"/>
    </source>
</evidence>
<feature type="active site" description="Nucleophile" evidence="5">
    <location>
        <position position="38"/>
    </location>
</feature>
<dbReference type="Gene3D" id="2.30.130.10">
    <property type="entry name" value="PUA domain"/>
    <property type="match status" value="1"/>
</dbReference>
<dbReference type="InterPro" id="IPR032819">
    <property type="entry name" value="TruB_C"/>
</dbReference>
<proteinExistence type="inferred from homology"/>
<evidence type="ECO:0000256" key="5">
    <source>
        <dbReference type="HAMAP-Rule" id="MF_01080"/>
    </source>
</evidence>
<protein>
    <recommendedName>
        <fullName evidence="5">tRNA pseudouridine synthase B</fullName>
        <ecNumber evidence="5">5.4.99.25</ecNumber>
    </recommendedName>
    <alternativeName>
        <fullName evidence="5">tRNA pseudouridine(55) synthase</fullName>
        <shortName evidence="5">Psi55 synthase</shortName>
    </alternativeName>
    <alternativeName>
        <fullName evidence="5">tRNA pseudouridylate synthase</fullName>
    </alternativeName>
    <alternativeName>
        <fullName evidence="5">tRNA-uridine isomerase</fullName>
    </alternativeName>
</protein>
<comment type="catalytic activity">
    <reaction evidence="1 5">
        <text>uridine(55) in tRNA = pseudouridine(55) in tRNA</text>
        <dbReference type="Rhea" id="RHEA:42532"/>
        <dbReference type="Rhea" id="RHEA-COMP:10101"/>
        <dbReference type="Rhea" id="RHEA-COMP:10102"/>
        <dbReference type="ChEBI" id="CHEBI:65314"/>
        <dbReference type="ChEBI" id="CHEBI:65315"/>
        <dbReference type="EC" id="5.4.99.25"/>
    </reaction>
</comment>
<dbReference type="GO" id="GO:0160148">
    <property type="term" value="F:tRNA pseudouridine(55) synthase activity"/>
    <property type="evidence" value="ECO:0007669"/>
    <property type="project" value="UniProtKB-EC"/>
</dbReference>
<dbReference type="Pfam" id="PF09157">
    <property type="entry name" value="TruB-C_2"/>
    <property type="match status" value="1"/>
</dbReference>
<dbReference type="Proteomes" id="UP000032431">
    <property type="component" value="Chromosome I"/>
</dbReference>
<name>A0A078KMY7_9FIRM</name>
<dbReference type="EC" id="5.4.99.25" evidence="5"/>
<evidence type="ECO:0000256" key="1">
    <source>
        <dbReference type="ARBA" id="ARBA00000385"/>
    </source>
</evidence>
<accession>A0A078KMY7</accession>
<keyword evidence="4 5" id="KW-0413">Isomerase</keyword>